<protein>
    <submittedName>
        <fullName evidence="6">S9 family peptidase</fullName>
    </submittedName>
</protein>
<proteinExistence type="predicted"/>
<keyword evidence="1" id="KW-0732">Signal</keyword>
<dbReference type="InterPro" id="IPR011659">
    <property type="entry name" value="WD40"/>
</dbReference>
<dbReference type="Pfam" id="PF00326">
    <property type="entry name" value="Peptidase_S9"/>
    <property type="match status" value="1"/>
</dbReference>
<evidence type="ECO:0000256" key="1">
    <source>
        <dbReference type="ARBA" id="ARBA00022729"/>
    </source>
</evidence>
<accession>A0A1J7BCI9</accession>
<dbReference type="Gene3D" id="3.40.50.1820">
    <property type="entry name" value="alpha/beta hydrolase"/>
    <property type="match status" value="1"/>
</dbReference>
<feature type="domain" description="Peptidase S9 prolyl oligopeptidase catalytic" evidence="5">
    <location>
        <begin position="465"/>
        <end position="673"/>
    </location>
</feature>
<reference evidence="6 7" key="1">
    <citation type="submission" date="2016-10" db="EMBL/GenBank/DDBJ databases">
        <title>Genome sequence of Streptomyces gilvigriseus MUSC 26.</title>
        <authorList>
            <person name="Lee L.-H."/>
            <person name="Ser H.-L."/>
        </authorList>
    </citation>
    <scope>NUCLEOTIDE SEQUENCE [LARGE SCALE GENOMIC DNA]</scope>
    <source>
        <strain evidence="6 7">MUSC 26</strain>
    </source>
</reference>
<evidence type="ECO:0000313" key="7">
    <source>
        <dbReference type="Proteomes" id="UP000243342"/>
    </source>
</evidence>
<feature type="region of interest" description="Disordered" evidence="4">
    <location>
        <begin position="69"/>
        <end position="105"/>
    </location>
</feature>
<keyword evidence="3" id="KW-0720">Serine protease</keyword>
<dbReference type="STRING" id="1428644.BIV57_16385"/>
<comment type="caution">
    <text evidence="6">The sequence shown here is derived from an EMBL/GenBank/DDBJ whole genome shotgun (WGS) entry which is preliminary data.</text>
</comment>
<evidence type="ECO:0000259" key="5">
    <source>
        <dbReference type="Pfam" id="PF00326"/>
    </source>
</evidence>
<dbReference type="GO" id="GO:0004252">
    <property type="term" value="F:serine-type endopeptidase activity"/>
    <property type="evidence" value="ECO:0007669"/>
    <property type="project" value="TreeGrafter"/>
</dbReference>
<dbReference type="Pfam" id="PF07676">
    <property type="entry name" value="PD40"/>
    <property type="match status" value="2"/>
</dbReference>
<dbReference type="RefSeq" id="WP_071657638.1">
    <property type="nucleotide sequence ID" value="NZ_MLCF01000095.1"/>
</dbReference>
<gene>
    <name evidence="6" type="ORF">BIV57_16385</name>
</gene>
<dbReference type="Proteomes" id="UP000243342">
    <property type="component" value="Unassembled WGS sequence"/>
</dbReference>
<evidence type="ECO:0000313" key="6">
    <source>
        <dbReference type="EMBL" id="OIV36415.1"/>
    </source>
</evidence>
<evidence type="ECO:0000256" key="3">
    <source>
        <dbReference type="ARBA" id="ARBA00022825"/>
    </source>
</evidence>
<dbReference type="PANTHER" id="PTHR42776">
    <property type="entry name" value="SERINE PEPTIDASE S9 FAMILY MEMBER"/>
    <property type="match status" value="1"/>
</dbReference>
<evidence type="ECO:0000256" key="4">
    <source>
        <dbReference type="SAM" id="MobiDB-lite"/>
    </source>
</evidence>
<dbReference type="SUPFAM" id="SSF53474">
    <property type="entry name" value="alpha/beta-Hydrolases"/>
    <property type="match status" value="1"/>
</dbReference>
<dbReference type="Gene3D" id="2.120.10.30">
    <property type="entry name" value="TolB, C-terminal domain"/>
    <property type="match status" value="2"/>
</dbReference>
<keyword evidence="7" id="KW-1185">Reference proteome</keyword>
<dbReference type="InterPro" id="IPR011042">
    <property type="entry name" value="6-blade_b-propeller_TolB-like"/>
</dbReference>
<dbReference type="GO" id="GO:0006508">
    <property type="term" value="P:proteolysis"/>
    <property type="evidence" value="ECO:0007669"/>
    <property type="project" value="InterPro"/>
</dbReference>
<evidence type="ECO:0000256" key="2">
    <source>
        <dbReference type="ARBA" id="ARBA00022801"/>
    </source>
</evidence>
<dbReference type="OrthoDB" id="262125at2"/>
<dbReference type="PANTHER" id="PTHR42776:SF13">
    <property type="entry name" value="DIPEPTIDYL-PEPTIDASE 5"/>
    <property type="match status" value="1"/>
</dbReference>
<keyword evidence="2" id="KW-0378">Hydrolase</keyword>
<keyword evidence="3" id="KW-0645">Protease</keyword>
<dbReference type="SUPFAM" id="SSF82171">
    <property type="entry name" value="DPP6 N-terminal domain-like"/>
    <property type="match status" value="1"/>
</dbReference>
<dbReference type="AlphaFoldDB" id="A0A1J7BCI9"/>
<feature type="compositionally biased region" description="Basic and acidic residues" evidence="4">
    <location>
        <begin position="92"/>
        <end position="103"/>
    </location>
</feature>
<organism evidence="6 7">
    <name type="scientific">Mangrovactinospora gilvigrisea</name>
    <dbReference type="NCBI Taxonomy" id="1428644"/>
    <lineage>
        <taxon>Bacteria</taxon>
        <taxon>Bacillati</taxon>
        <taxon>Actinomycetota</taxon>
        <taxon>Actinomycetes</taxon>
        <taxon>Kitasatosporales</taxon>
        <taxon>Streptomycetaceae</taxon>
        <taxon>Mangrovactinospora</taxon>
    </lineage>
</organism>
<dbReference type="InterPro" id="IPR001375">
    <property type="entry name" value="Peptidase_S9_cat"/>
</dbReference>
<sequence length="683" mass="73539">MPKSTGEQTLFHELSAYVAHPRITGLAASTDGARLAVSVQHLDGEGSAYVSSLWDVDPSGERPARRLTRSLKGESAPAFAPDGDLYFLSGRPESDPSAKKDENGDAEGAALWRLPAGGGESERVLQRPGGLGGFTLARVAGTLAVTAGVMPGNPDPTDAEADAKLRKERKDAKVTAVLYESGPNRFWDHDLGPDEAHAFVRRADGTLLDAGGRGAVDEDGPVLSPDGTLIAYSRFVPGRVPDLNASAVVVADAATGKQLLEVAAPERYEYGGPVFASDGRSLICVRMQRETFAAPYDSTLVRIDLSDGSETDLLPEFDNWPGGAVVSPRADDPTIWFTADELGHAPAFRLDADGTVTRLTRSGAYTALCPSSDGTTLFALRSAVDTPNRVVRLAAAGADQESAELDAPGGLESLPGTLTEVRTTAEDGTELRSWLALPAGASAESPAPLLVVPHGGPQGSWNAWTWRWSPWPFTARGYAVLLPDPALSTGYGQAMHERGWGQWGGQPYTDIMALTDVAEARDDIDATRTGLAGASYGGYMANRVATLTDRFKAIVSHAGLWDVRAFQMDTDGSWFFRRIFGDVLGGEEQLRRYDEHSPDRGAARITTPMLVIHGAKDYRVPVGQGMGLFQDLQKFEVPAKFLYFPDENHWILTPNHARLWFDTVLNFLDHHVQGAPWTRPEHL</sequence>
<dbReference type="EMBL" id="MLCF01000095">
    <property type="protein sequence ID" value="OIV36415.1"/>
    <property type="molecule type" value="Genomic_DNA"/>
</dbReference>
<dbReference type="InterPro" id="IPR029058">
    <property type="entry name" value="AB_hydrolase_fold"/>
</dbReference>
<name>A0A1J7BCI9_9ACTN</name>